<evidence type="ECO:0000256" key="2">
    <source>
        <dbReference type="ARBA" id="ARBA00013457"/>
    </source>
</evidence>
<dbReference type="PANTHER" id="PTHR32332:SF20">
    <property type="entry name" value="2-NITROPROPANE DIOXYGENASE-LIKE PROTEIN"/>
    <property type="match status" value="1"/>
</dbReference>
<dbReference type="GO" id="GO:0018580">
    <property type="term" value="F:nitronate monooxygenase activity"/>
    <property type="evidence" value="ECO:0007669"/>
    <property type="project" value="InterPro"/>
</dbReference>
<keyword evidence="5" id="KW-0560">Oxidoreductase</keyword>
<organism evidence="6 7">
    <name type="scientific">Anaerobium acetethylicum</name>
    <dbReference type="NCBI Taxonomy" id="1619234"/>
    <lineage>
        <taxon>Bacteria</taxon>
        <taxon>Bacillati</taxon>
        <taxon>Bacillota</taxon>
        <taxon>Clostridia</taxon>
        <taxon>Lachnospirales</taxon>
        <taxon>Lachnospiraceae</taxon>
        <taxon>Anaerobium</taxon>
    </lineage>
</organism>
<proteinExistence type="predicted"/>
<dbReference type="CDD" id="cd04730">
    <property type="entry name" value="NPD_like"/>
    <property type="match status" value="1"/>
</dbReference>
<dbReference type="SUPFAM" id="SSF51412">
    <property type="entry name" value="Inosine monophosphate dehydrogenase (IMPDH)"/>
    <property type="match status" value="1"/>
</dbReference>
<keyword evidence="3" id="KW-0285">Flavoprotein</keyword>
<evidence type="ECO:0000256" key="1">
    <source>
        <dbReference type="ARBA" id="ARBA00003535"/>
    </source>
</evidence>
<dbReference type="Pfam" id="PF03060">
    <property type="entry name" value="NMO"/>
    <property type="match status" value="1"/>
</dbReference>
<keyword evidence="4" id="KW-0288">FMN</keyword>
<dbReference type="Proteomes" id="UP000199315">
    <property type="component" value="Unassembled WGS sequence"/>
</dbReference>
<dbReference type="OrthoDB" id="9778912at2"/>
<dbReference type="AlphaFoldDB" id="A0A1D3TNG2"/>
<dbReference type="PANTHER" id="PTHR32332">
    <property type="entry name" value="2-NITROPROPANE DIOXYGENASE"/>
    <property type="match status" value="1"/>
</dbReference>
<gene>
    <name evidence="6" type="ORF">SAMN05421730_1001105</name>
</gene>
<dbReference type="STRING" id="1619234.SAMN05421730_1001105"/>
<name>A0A1D3TNG2_9FIRM</name>
<comment type="function">
    <text evidence="1">Nitronate monooxygenase that uses molecular oxygen to catalyze the oxidative denitrification of alkyl nitronates. Acts on propionate 3-nitronate (P3N), the presumed physiological substrate. Probably functions in the detoxification of P3N, a metabolic poison produced by plants and fungi as a defense mechanism.</text>
</comment>
<evidence type="ECO:0000256" key="3">
    <source>
        <dbReference type="ARBA" id="ARBA00022630"/>
    </source>
</evidence>
<dbReference type="Gene3D" id="3.20.20.70">
    <property type="entry name" value="Aldolase class I"/>
    <property type="match status" value="1"/>
</dbReference>
<evidence type="ECO:0000313" key="7">
    <source>
        <dbReference type="Proteomes" id="UP000199315"/>
    </source>
</evidence>
<evidence type="ECO:0000256" key="5">
    <source>
        <dbReference type="ARBA" id="ARBA00023002"/>
    </source>
</evidence>
<reference evidence="6 7" key="1">
    <citation type="submission" date="2016-09" db="EMBL/GenBank/DDBJ databases">
        <authorList>
            <person name="Capua I."/>
            <person name="De Benedictis P."/>
            <person name="Joannis T."/>
            <person name="Lombin L.H."/>
            <person name="Cattoli G."/>
        </authorList>
    </citation>
    <scope>NUCLEOTIDE SEQUENCE [LARGE SCALE GENOMIC DNA]</scope>
    <source>
        <strain evidence="6 7">GluBS11</strain>
    </source>
</reference>
<accession>A0A1D3TNG2</accession>
<dbReference type="EMBL" id="FMKA01000001">
    <property type="protein sequence ID" value="SCP94860.1"/>
    <property type="molecule type" value="Genomic_DNA"/>
</dbReference>
<dbReference type="InterPro" id="IPR004136">
    <property type="entry name" value="NMO"/>
</dbReference>
<evidence type="ECO:0000313" key="6">
    <source>
        <dbReference type="EMBL" id="SCP94860.1"/>
    </source>
</evidence>
<evidence type="ECO:0000256" key="4">
    <source>
        <dbReference type="ARBA" id="ARBA00022643"/>
    </source>
</evidence>
<dbReference type="InterPro" id="IPR013785">
    <property type="entry name" value="Aldolase_TIM"/>
</dbReference>
<protein>
    <recommendedName>
        <fullName evidence="2">Probable nitronate monooxygenase</fullName>
    </recommendedName>
</protein>
<keyword evidence="7" id="KW-1185">Reference proteome</keyword>
<dbReference type="RefSeq" id="WP_091228608.1">
    <property type="nucleotide sequence ID" value="NZ_FMKA01000001.1"/>
</dbReference>
<sequence length="316" mass="33613">MNRVCEILNIKDPVIQGPMAWITSPELVASVSNAGGLGVLGTSAGSDEIVQGIEETTEAMRSAIRKTRELTDKPFGVNVFPQVVDPYGFSASVIEMMKEENVMIMVVAGVVDTEELRKWKSEGFTIIFREANPTVRGAIEAEKAGVDILVATGCDEGGSMPYLSTGTTAATALLSDAVRIPVLAAGGIVNEKMARAAQVVGAEGVLVGTRFILSQECRAADVVKQDILSTHPDDYIVFTQSNGYSKWRTTPHKIGKDGLAANKNGDLNPSPGSFYYGMFKGDLDASVNTVSNVSSLIKSIDSCEEIVQELAAAFIV</sequence>